<evidence type="ECO:0000313" key="4">
    <source>
        <dbReference type="EMBL" id="ETO01842.1"/>
    </source>
</evidence>
<dbReference type="PROSITE" id="PS00678">
    <property type="entry name" value="WD_REPEATS_1"/>
    <property type="match status" value="1"/>
</dbReference>
<dbReference type="InterPro" id="IPR036322">
    <property type="entry name" value="WD40_repeat_dom_sf"/>
</dbReference>
<dbReference type="AlphaFoldDB" id="X6LL39"/>
<reference evidence="4 5" key="1">
    <citation type="journal article" date="2013" name="Curr. Biol.">
        <title>The Genome of the Foraminiferan Reticulomyxa filosa.</title>
        <authorList>
            <person name="Glockner G."/>
            <person name="Hulsmann N."/>
            <person name="Schleicher M."/>
            <person name="Noegel A.A."/>
            <person name="Eichinger L."/>
            <person name="Gallinger C."/>
            <person name="Pawlowski J."/>
            <person name="Sierra R."/>
            <person name="Euteneuer U."/>
            <person name="Pillet L."/>
            <person name="Moustafa A."/>
            <person name="Platzer M."/>
            <person name="Groth M."/>
            <person name="Szafranski K."/>
            <person name="Schliwa M."/>
        </authorList>
    </citation>
    <scope>NUCLEOTIDE SEQUENCE [LARGE SCALE GENOMIC DNA]</scope>
</reference>
<name>X6LL39_RETFI</name>
<dbReference type="PROSITE" id="PS50082">
    <property type="entry name" value="WD_REPEATS_2"/>
    <property type="match status" value="1"/>
</dbReference>
<evidence type="ECO:0000256" key="1">
    <source>
        <dbReference type="ARBA" id="ARBA00022574"/>
    </source>
</evidence>
<accession>X6LL39</accession>
<evidence type="ECO:0000313" key="5">
    <source>
        <dbReference type="Proteomes" id="UP000023152"/>
    </source>
</evidence>
<dbReference type="GO" id="GO:0017070">
    <property type="term" value="F:U6 snRNA binding"/>
    <property type="evidence" value="ECO:0007669"/>
    <property type="project" value="TreeGrafter"/>
</dbReference>
<dbReference type="InterPro" id="IPR015943">
    <property type="entry name" value="WD40/YVTN_repeat-like_dom_sf"/>
</dbReference>
<evidence type="ECO:0000256" key="3">
    <source>
        <dbReference type="PROSITE-ProRule" id="PRU00221"/>
    </source>
</evidence>
<protein>
    <submittedName>
        <fullName evidence="4">WD-40 repeat protein</fullName>
    </submittedName>
</protein>
<comment type="caution">
    <text evidence="4">The sequence shown here is derived from an EMBL/GenBank/DDBJ whole genome shotgun (WGS) entry which is preliminary data.</text>
</comment>
<dbReference type="Pfam" id="PF00400">
    <property type="entry name" value="WD40"/>
    <property type="match status" value="1"/>
</dbReference>
<organism evidence="4 5">
    <name type="scientific">Reticulomyxa filosa</name>
    <dbReference type="NCBI Taxonomy" id="46433"/>
    <lineage>
        <taxon>Eukaryota</taxon>
        <taxon>Sar</taxon>
        <taxon>Rhizaria</taxon>
        <taxon>Retaria</taxon>
        <taxon>Foraminifera</taxon>
        <taxon>Monothalamids</taxon>
        <taxon>Reticulomyxidae</taxon>
        <taxon>Reticulomyxa</taxon>
    </lineage>
</organism>
<feature type="non-terminal residue" evidence="4">
    <location>
        <position position="1"/>
    </location>
</feature>
<sequence length="119" mass="13680">TVRLWDIRTRQQTQIFNGHTSFVWVVDYSPFVIKNNNEIIGGNVICSGGLDNTIRFWDIRANRNELFIIKGDEKEDNGIFCLKFVSLKKKGKNNEQKTNNDSAVNLCYGLSSNEIHIWG</sequence>
<dbReference type="OrthoDB" id="2624652at2759"/>
<dbReference type="GO" id="GO:0046540">
    <property type="term" value="C:U4/U6 x U5 tri-snRNP complex"/>
    <property type="evidence" value="ECO:0007669"/>
    <property type="project" value="TreeGrafter"/>
</dbReference>
<dbReference type="InterPro" id="IPR019775">
    <property type="entry name" value="WD40_repeat_CS"/>
</dbReference>
<proteinExistence type="predicted"/>
<dbReference type="InterPro" id="IPR001680">
    <property type="entry name" value="WD40_rpt"/>
</dbReference>
<dbReference type="SMART" id="SM00320">
    <property type="entry name" value="WD40"/>
    <property type="match status" value="1"/>
</dbReference>
<keyword evidence="2" id="KW-0677">Repeat</keyword>
<keyword evidence="5" id="KW-1185">Reference proteome</keyword>
<dbReference type="Gene3D" id="2.130.10.10">
    <property type="entry name" value="YVTN repeat-like/Quinoprotein amine dehydrogenase"/>
    <property type="match status" value="1"/>
</dbReference>
<dbReference type="PANTHER" id="PTHR19846">
    <property type="entry name" value="WD40 REPEAT PROTEIN"/>
    <property type="match status" value="1"/>
</dbReference>
<dbReference type="GO" id="GO:0000398">
    <property type="term" value="P:mRNA splicing, via spliceosome"/>
    <property type="evidence" value="ECO:0007669"/>
    <property type="project" value="TreeGrafter"/>
</dbReference>
<dbReference type="SUPFAM" id="SSF50978">
    <property type="entry name" value="WD40 repeat-like"/>
    <property type="match status" value="1"/>
</dbReference>
<dbReference type="EMBL" id="ASPP01037274">
    <property type="protein sequence ID" value="ETO01842.1"/>
    <property type="molecule type" value="Genomic_DNA"/>
</dbReference>
<dbReference type="GO" id="GO:0030621">
    <property type="term" value="F:U4 snRNA binding"/>
    <property type="evidence" value="ECO:0007669"/>
    <property type="project" value="TreeGrafter"/>
</dbReference>
<feature type="repeat" description="WD" evidence="3">
    <location>
        <begin position="16"/>
        <end position="67"/>
    </location>
</feature>
<gene>
    <name evidence="4" type="ORF">RFI_35597</name>
</gene>
<evidence type="ECO:0000256" key="2">
    <source>
        <dbReference type="ARBA" id="ARBA00022737"/>
    </source>
</evidence>
<dbReference type="Proteomes" id="UP000023152">
    <property type="component" value="Unassembled WGS sequence"/>
</dbReference>
<keyword evidence="1 3" id="KW-0853">WD repeat</keyword>
<dbReference type="PANTHER" id="PTHR19846:SF0">
    <property type="entry name" value="PRE-MRNA PROCESSING FACTOR 4"/>
    <property type="match status" value="1"/>
</dbReference>